<evidence type="ECO:0000256" key="2">
    <source>
        <dbReference type="SAM" id="Phobius"/>
    </source>
</evidence>
<evidence type="ECO:0000256" key="1">
    <source>
        <dbReference type="SAM" id="MobiDB-lite"/>
    </source>
</evidence>
<organism evidence="3 4">
    <name type="scientific">Pseudomonas putida</name>
    <name type="common">Arthrobacter siderocapsulatus</name>
    <dbReference type="NCBI Taxonomy" id="303"/>
    <lineage>
        <taxon>Bacteria</taxon>
        <taxon>Pseudomonadati</taxon>
        <taxon>Pseudomonadota</taxon>
        <taxon>Gammaproteobacteria</taxon>
        <taxon>Pseudomonadales</taxon>
        <taxon>Pseudomonadaceae</taxon>
        <taxon>Pseudomonas</taxon>
    </lineage>
</organism>
<proteinExistence type="predicted"/>
<evidence type="ECO:0000313" key="3">
    <source>
        <dbReference type="EMBL" id="AXA24268.1"/>
    </source>
</evidence>
<feature type="transmembrane region" description="Helical" evidence="2">
    <location>
        <begin position="259"/>
        <end position="282"/>
    </location>
</feature>
<dbReference type="Proteomes" id="UP000251617">
    <property type="component" value="Chromosome"/>
</dbReference>
<name>A0AAD0L5D5_PSEPU</name>
<protein>
    <submittedName>
        <fullName evidence="3">Uncharacterized protein</fullName>
    </submittedName>
</protein>
<dbReference type="EMBL" id="CP030750">
    <property type="protein sequence ID" value="AXA24268.1"/>
    <property type="molecule type" value="Genomic_DNA"/>
</dbReference>
<reference evidence="3 4" key="1">
    <citation type="submission" date="2018-06" db="EMBL/GenBank/DDBJ databases">
        <title>The genome of Pseudomonas putida NX-1, a lignin degrader.</title>
        <authorList>
            <person name="Xu Z."/>
        </authorList>
    </citation>
    <scope>NUCLEOTIDE SEQUENCE [LARGE SCALE GENOMIC DNA]</scope>
    <source>
        <strain evidence="3 4">NX-1</strain>
    </source>
</reference>
<gene>
    <name evidence="3" type="ORF">C1S65_09145</name>
</gene>
<keyword evidence="2" id="KW-0472">Membrane</keyword>
<accession>A0AAD0L5D5</accession>
<keyword evidence="2" id="KW-0812">Transmembrane</keyword>
<evidence type="ECO:0000313" key="4">
    <source>
        <dbReference type="Proteomes" id="UP000251617"/>
    </source>
</evidence>
<sequence length="284" mass="32448">MNDKDIASTEEFIELDIHDEDDDELDVNESDGESDDIEDIEEIEEVKEPEVMHLTDDFKNLQKWNKVGVQYLTDDLDRGLHSLNAFFTCYVDMEYFGELNLSLLQRKGAASDKLAASYFGLSVDGEVMFNGVQTTMAGEVLLHGVQTKNLYKMVKFITENNLWPTIKTSRRRLKFWKKKIITDKRFSDVVNALDDLKDPELTECLRSYPAYLFAGAYTMVGLKGHEYIMNLQAAEAGRMAYRDVCKRIYSVKGEFFKKLFLFVGAATLAYVAYSVFASGILMTL</sequence>
<dbReference type="RefSeq" id="WP_112897829.1">
    <property type="nucleotide sequence ID" value="NZ_CP030750.1"/>
</dbReference>
<keyword evidence="2" id="KW-1133">Transmembrane helix</keyword>
<feature type="region of interest" description="Disordered" evidence="1">
    <location>
        <begin position="17"/>
        <end position="38"/>
    </location>
</feature>
<dbReference type="AlphaFoldDB" id="A0AAD0L5D5"/>